<gene>
    <name evidence="1" type="ORF">TSAR_016724</name>
</gene>
<comment type="caution">
    <text evidence="1">The sequence shown here is derived from an EMBL/GenBank/DDBJ whole genome shotgun (WGS) entry which is preliminary data.</text>
</comment>
<protein>
    <submittedName>
        <fullName evidence="1">Uncharacterized protein</fullName>
    </submittedName>
</protein>
<proteinExistence type="predicted"/>
<dbReference type="Proteomes" id="UP000215335">
    <property type="component" value="Unassembled WGS sequence"/>
</dbReference>
<evidence type="ECO:0000313" key="2">
    <source>
        <dbReference type="Proteomes" id="UP000215335"/>
    </source>
</evidence>
<dbReference type="EMBL" id="NNAY01004906">
    <property type="protein sequence ID" value="OXU17263.1"/>
    <property type="molecule type" value="Genomic_DNA"/>
</dbReference>
<organism evidence="1 2">
    <name type="scientific">Trichomalopsis sarcophagae</name>
    <dbReference type="NCBI Taxonomy" id="543379"/>
    <lineage>
        <taxon>Eukaryota</taxon>
        <taxon>Metazoa</taxon>
        <taxon>Ecdysozoa</taxon>
        <taxon>Arthropoda</taxon>
        <taxon>Hexapoda</taxon>
        <taxon>Insecta</taxon>
        <taxon>Pterygota</taxon>
        <taxon>Neoptera</taxon>
        <taxon>Endopterygota</taxon>
        <taxon>Hymenoptera</taxon>
        <taxon>Apocrita</taxon>
        <taxon>Proctotrupomorpha</taxon>
        <taxon>Chalcidoidea</taxon>
        <taxon>Pteromalidae</taxon>
        <taxon>Pteromalinae</taxon>
        <taxon>Trichomalopsis</taxon>
    </lineage>
</organism>
<dbReference type="AlphaFoldDB" id="A0A232EFY7"/>
<sequence>MTLKKLQDLVVGNIIGWKYVNYFGFDLRSIVVFWLRIGARKESVL</sequence>
<reference evidence="1 2" key="1">
    <citation type="journal article" date="2017" name="Curr. Biol.">
        <title>The Evolution of Venom by Co-option of Single-Copy Genes.</title>
        <authorList>
            <person name="Martinson E.O."/>
            <person name="Mrinalini"/>
            <person name="Kelkar Y.D."/>
            <person name="Chang C.H."/>
            <person name="Werren J.H."/>
        </authorList>
    </citation>
    <scope>NUCLEOTIDE SEQUENCE [LARGE SCALE GENOMIC DNA]</scope>
    <source>
        <strain evidence="1 2">Alberta</strain>
        <tissue evidence="1">Whole body</tissue>
    </source>
</reference>
<accession>A0A232EFY7</accession>
<name>A0A232EFY7_9HYME</name>
<evidence type="ECO:0000313" key="1">
    <source>
        <dbReference type="EMBL" id="OXU17263.1"/>
    </source>
</evidence>
<keyword evidence="2" id="KW-1185">Reference proteome</keyword>